<dbReference type="InterPro" id="IPR016174">
    <property type="entry name" value="Di-haem_cyt_TM"/>
</dbReference>
<dbReference type="Pfam" id="PF00032">
    <property type="entry name" value="Cytochrom_B_C"/>
    <property type="match status" value="1"/>
</dbReference>
<dbReference type="InterPro" id="IPR036150">
    <property type="entry name" value="Cyt_b/b6_C_sf"/>
</dbReference>
<dbReference type="GO" id="GO:0006122">
    <property type="term" value="P:mitochondrial electron transport, ubiquinol to cytochrome c"/>
    <property type="evidence" value="ECO:0007669"/>
    <property type="project" value="TreeGrafter"/>
</dbReference>
<accession>A0A2U9GHU9</accession>
<name>A0A2U9GHU9_9STRA</name>
<dbReference type="InterPro" id="IPR048260">
    <property type="entry name" value="Cytochrome_b_C_euk/bac"/>
</dbReference>
<geneLocation type="mitochondrion" evidence="22"/>
<dbReference type="InterPro" id="IPR048259">
    <property type="entry name" value="Cytochrome_b_N_euk/bac"/>
</dbReference>
<dbReference type="CDD" id="cd00290">
    <property type="entry name" value="cytochrome_b_C"/>
    <property type="match status" value="1"/>
</dbReference>
<keyword evidence="6" id="KW-0934">Plastid</keyword>
<dbReference type="Gene3D" id="1.20.810.10">
    <property type="entry name" value="Cytochrome Bc1 Complex, Chain C"/>
    <property type="match status" value="1"/>
</dbReference>
<dbReference type="PROSITE" id="PS51003">
    <property type="entry name" value="CYTB_CTER"/>
    <property type="match status" value="1"/>
</dbReference>
<evidence type="ECO:0000256" key="3">
    <source>
        <dbReference type="ARBA" id="ARBA00022448"/>
    </source>
</evidence>
<feature type="transmembrane region" description="Helical" evidence="19">
    <location>
        <begin position="176"/>
        <end position="194"/>
    </location>
</feature>
<keyword evidence="7 19" id="KW-0679">Respiratory chain</keyword>
<evidence type="ECO:0000256" key="15">
    <source>
        <dbReference type="ARBA" id="ARBA00023128"/>
    </source>
</evidence>
<evidence type="ECO:0000256" key="6">
    <source>
        <dbReference type="ARBA" id="ARBA00022640"/>
    </source>
</evidence>
<feature type="transmembrane region" description="Helical" evidence="19">
    <location>
        <begin position="111"/>
        <end position="136"/>
    </location>
</feature>
<feature type="binding site" description="axial binding residue" evidence="18">
    <location>
        <position position="117"/>
    </location>
    <ligand>
        <name>heme b</name>
        <dbReference type="ChEBI" id="CHEBI:60344"/>
        <label>b562</label>
    </ligand>
    <ligandPart>
        <name>Fe</name>
        <dbReference type="ChEBI" id="CHEBI:18248"/>
    </ligandPart>
</feature>
<dbReference type="CDD" id="cd00284">
    <property type="entry name" value="Cytochrome_b_N"/>
    <property type="match status" value="1"/>
</dbReference>
<evidence type="ECO:0000256" key="18">
    <source>
        <dbReference type="PIRSR" id="PIRSR038885-2"/>
    </source>
</evidence>
<evidence type="ECO:0000259" key="21">
    <source>
        <dbReference type="PROSITE" id="PS51003"/>
    </source>
</evidence>
<evidence type="ECO:0000256" key="16">
    <source>
        <dbReference type="ARBA" id="ARBA00023136"/>
    </source>
</evidence>
<keyword evidence="5 18" id="KW-0349">Heme</keyword>
<keyword evidence="13 18" id="KW-0408">Iron</keyword>
<dbReference type="SUPFAM" id="SSF81648">
    <property type="entry name" value="a domain/subunit of cytochrome bc1 complex (Ubiquinol-cytochrome c reductase)"/>
    <property type="match status" value="1"/>
</dbReference>
<dbReference type="GO" id="GO:0016491">
    <property type="term" value="F:oxidoreductase activity"/>
    <property type="evidence" value="ECO:0007669"/>
    <property type="project" value="UniProtKB-UniRule"/>
</dbReference>
<evidence type="ECO:0000256" key="14">
    <source>
        <dbReference type="ARBA" id="ARBA00023078"/>
    </source>
</evidence>
<dbReference type="Pfam" id="PF00033">
    <property type="entry name" value="Cytochrome_B"/>
    <property type="match status" value="1"/>
</dbReference>
<evidence type="ECO:0000256" key="19">
    <source>
        <dbReference type="RuleBase" id="RU362117"/>
    </source>
</evidence>
<comment type="function">
    <text evidence="19">Component of the ubiquinol-cytochrome c reductase complex (complex III or cytochrome b-c1 complex) that is part of the mitochondrial respiratory chain. The b-c1 complex mediates electron transfer from ubiquinol to cytochrome c. Contributes to the generation of a proton gradient across the mitochondrial membrane that is then used for ATP synthesis.</text>
</comment>
<dbReference type="GO" id="GO:0008121">
    <property type="term" value="F:quinol-cytochrome-c reductase activity"/>
    <property type="evidence" value="ECO:0007669"/>
    <property type="project" value="InterPro"/>
</dbReference>
<proteinExistence type="inferred from homology"/>
<feature type="transmembrane region" description="Helical" evidence="19">
    <location>
        <begin position="355"/>
        <end position="374"/>
    </location>
</feature>
<evidence type="ECO:0000256" key="17">
    <source>
        <dbReference type="PIRSR" id="PIRSR038885-1"/>
    </source>
</evidence>
<keyword evidence="8 19" id="KW-0812">Transmembrane</keyword>
<reference evidence="22" key="1">
    <citation type="journal article" date="2018" name="Genome Biol. Evol.">
        <title>Recurrent loss, horizontal transfer, and the obscure origins of mitochondrial introns in diatoms (Bacillariophyta).</title>
        <authorList>
            <person name="Guillory W.X."/>
            <person name="Onyshchenko A."/>
            <person name="Ruck E.C."/>
            <person name="Parks M."/>
            <person name="Nakov T."/>
            <person name="Wickett N.J."/>
            <person name="Alverson A.J."/>
        </authorList>
    </citation>
    <scope>NUCLEOTIDE SEQUENCE</scope>
    <source>
        <strain evidence="22">UTEX FD354</strain>
    </source>
</reference>
<evidence type="ECO:0000259" key="20">
    <source>
        <dbReference type="PROSITE" id="PS51002"/>
    </source>
</evidence>
<evidence type="ECO:0000256" key="12">
    <source>
        <dbReference type="ARBA" id="ARBA00022989"/>
    </source>
</evidence>
<keyword evidence="15 19" id="KW-0496">Mitochondrion</keyword>
<feature type="binding site" evidence="17">
    <location>
        <position position="237"/>
    </location>
    <ligand>
        <name>a ubiquinone</name>
        <dbReference type="ChEBI" id="CHEBI:16389"/>
    </ligand>
</feature>
<feature type="binding site" description="axial binding residue" evidence="18">
    <location>
        <position position="131"/>
    </location>
    <ligand>
        <name>heme b</name>
        <dbReference type="ChEBI" id="CHEBI:60344"/>
        <label>b566</label>
    </ligand>
    <ligandPart>
        <name>Fe</name>
        <dbReference type="ChEBI" id="CHEBI:18248"/>
    </ligandPart>
</feature>
<dbReference type="GO" id="GO:0045275">
    <property type="term" value="C:respiratory chain complex III"/>
    <property type="evidence" value="ECO:0007669"/>
    <property type="project" value="InterPro"/>
</dbReference>
<dbReference type="GO" id="GO:0005743">
    <property type="term" value="C:mitochondrial inner membrane"/>
    <property type="evidence" value="ECO:0007669"/>
    <property type="project" value="UniProtKB-SubCell"/>
</dbReference>
<evidence type="ECO:0000256" key="10">
    <source>
        <dbReference type="ARBA" id="ARBA00022792"/>
    </source>
</evidence>
<organism evidence="22">
    <name type="scientific">Eunotia naegelii</name>
    <dbReference type="NCBI Taxonomy" id="1458866"/>
    <lineage>
        <taxon>Eukaryota</taxon>
        <taxon>Sar</taxon>
        <taxon>Stramenopiles</taxon>
        <taxon>Ochrophyta</taxon>
        <taxon>Bacillariophyta</taxon>
        <taxon>Bacillariophyceae</taxon>
        <taxon>Eunotiophycidae</taxon>
        <taxon>Eunotiales</taxon>
        <taxon>Eunotiaceae</taxon>
        <taxon>Eunotia</taxon>
    </lineage>
</organism>
<sequence>MKNLKNYSKNFDIKSTIGSKQPDRILTTLYCFVLNSFRWQKAIVLSVLGNHIIYYATPANLTYAWSFGSLAGVSLVIQIISGVFLAMFYTPHVDLAFASVEFIMRDVNNGWLVRYIHSNGASMFFFVVYCHILRGLYYGSYAKPRELLWISGVVLLLLMMATAFLGYVLPWGQMSFWGATVITSMFSVIPKFGQSIVEWLWGGFTVNNPTLNRFFAFHFFLPFAIAGVVLLHLVLLHKDGSSAPISDSTGVDKIPFYPYFFVKDLFAFFCYLLIFSVLVLYYPNLLGDPNNYILADSIHTPRHIVPEWYFLPFYAILRSIPHKAAGIMAMAFSLIVLFIIPFLNTSLVKDTSSRMFFKVCYFAAVADFLVLGWLGQSPVKDGYIFVGQVATVYYFFFFLILLPFAGSLETLWVYYRSKSFFKN</sequence>
<keyword evidence="4" id="KW-0150">Chloroplast</keyword>
<keyword evidence="9 18" id="KW-0479">Metal-binding</keyword>
<feature type="domain" description="Cytochrome b/b6 C-terminal region profile" evidence="21">
    <location>
        <begin position="246"/>
        <end position="416"/>
    </location>
</feature>
<feature type="domain" description="Cytochrome b/b6 N-terminal region profile" evidence="20">
    <location>
        <begin position="36"/>
        <end position="245"/>
    </location>
</feature>
<evidence type="ECO:0000256" key="4">
    <source>
        <dbReference type="ARBA" id="ARBA00022528"/>
    </source>
</evidence>
<dbReference type="PANTHER" id="PTHR19271">
    <property type="entry name" value="CYTOCHROME B"/>
    <property type="match status" value="1"/>
</dbReference>
<keyword evidence="14" id="KW-0793">Thylakoid</keyword>
<dbReference type="EMBL" id="MG271846">
    <property type="protein sequence ID" value="AWQ64074.1"/>
    <property type="molecule type" value="Genomic_DNA"/>
</dbReference>
<comment type="cofactor">
    <cofactor evidence="19">
        <name>heme b</name>
        <dbReference type="ChEBI" id="CHEBI:60344"/>
    </cofactor>
    <text evidence="19">Binds 2 heme groups non-covalently.</text>
</comment>
<feature type="transmembrane region" description="Helical" evidence="19">
    <location>
        <begin position="148"/>
        <end position="169"/>
    </location>
</feature>
<evidence type="ECO:0000256" key="13">
    <source>
        <dbReference type="ARBA" id="ARBA00023004"/>
    </source>
</evidence>
<dbReference type="SUPFAM" id="SSF81342">
    <property type="entry name" value="Transmembrane di-heme cytochromes"/>
    <property type="match status" value="1"/>
</dbReference>
<feature type="transmembrane region" description="Helical" evidence="19">
    <location>
        <begin position="39"/>
        <end position="57"/>
    </location>
</feature>
<keyword evidence="12 19" id="KW-1133">Transmembrane helix</keyword>
<dbReference type="PROSITE" id="PS51002">
    <property type="entry name" value="CYTB_NTER"/>
    <property type="match status" value="1"/>
</dbReference>
<dbReference type="InterPro" id="IPR005797">
    <property type="entry name" value="Cyt_b/b6_N"/>
</dbReference>
<feature type="transmembrane region" description="Helical" evidence="19">
    <location>
        <begin position="214"/>
        <end position="235"/>
    </location>
</feature>
<dbReference type="PIRSF" id="PIRSF038885">
    <property type="entry name" value="COB"/>
    <property type="match status" value="1"/>
</dbReference>
<evidence type="ECO:0000256" key="8">
    <source>
        <dbReference type="ARBA" id="ARBA00022692"/>
    </source>
</evidence>
<evidence type="ECO:0000256" key="5">
    <source>
        <dbReference type="ARBA" id="ARBA00022617"/>
    </source>
</evidence>
<keyword evidence="10" id="KW-0999">Mitochondrion inner membrane</keyword>
<gene>
    <name evidence="22" type="primary">cob</name>
</gene>
<comment type="similarity">
    <text evidence="19">Belongs to the cytochrome b family.</text>
</comment>
<dbReference type="AlphaFoldDB" id="A0A2U9GHU9"/>
<dbReference type="InterPro" id="IPR030689">
    <property type="entry name" value="Cytochrome_b"/>
</dbReference>
<keyword evidence="11 19" id="KW-0249">Electron transport</keyword>
<feature type="binding site" description="axial binding residue" evidence="18">
    <location>
        <position position="218"/>
    </location>
    <ligand>
        <name>heme b</name>
        <dbReference type="ChEBI" id="CHEBI:60344"/>
        <label>b562</label>
    </ligand>
    <ligandPart>
        <name>Fe</name>
        <dbReference type="ChEBI" id="CHEBI:18248"/>
    </ligandPart>
</feature>
<comment type="subcellular location">
    <subcellularLocation>
        <location evidence="1">Mitochondrion inner membrane</location>
        <topology evidence="1">Multi-pass membrane protein</topology>
    </subcellularLocation>
</comment>
<feature type="transmembrane region" description="Helical" evidence="19">
    <location>
        <begin position="256"/>
        <end position="282"/>
    </location>
</feature>
<dbReference type="RefSeq" id="YP_009495427.1">
    <property type="nucleotide sequence ID" value="NC_037987.1"/>
</dbReference>
<comment type="cofactor">
    <cofactor evidence="18">
        <name>heme</name>
        <dbReference type="ChEBI" id="CHEBI:30413"/>
    </cofactor>
    <text evidence="18">Binds 2 heme groups non-covalently.</text>
</comment>
<dbReference type="GO" id="GO:0046872">
    <property type="term" value="F:metal ion binding"/>
    <property type="evidence" value="ECO:0007669"/>
    <property type="project" value="UniProtKB-UniRule"/>
</dbReference>
<dbReference type="InterPro" id="IPR027387">
    <property type="entry name" value="Cytb/b6-like_sf"/>
</dbReference>
<evidence type="ECO:0000256" key="1">
    <source>
        <dbReference type="ARBA" id="ARBA00004448"/>
    </source>
</evidence>
<evidence type="ECO:0000256" key="7">
    <source>
        <dbReference type="ARBA" id="ARBA00022660"/>
    </source>
</evidence>
<evidence type="ECO:0000256" key="9">
    <source>
        <dbReference type="ARBA" id="ARBA00022723"/>
    </source>
</evidence>
<feature type="binding site" description="axial binding residue" evidence="18">
    <location>
        <position position="232"/>
    </location>
    <ligand>
        <name>heme b</name>
        <dbReference type="ChEBI" id="CHEBI:60344"/>
        <label>b566</label>
    </ligand>
    <ligandPart>
        <name>Fe</name>
        <dbReference type="ChEBI" id="CHEBI:18248"/>
    </ligandPart>
</feature>
<evidence type="ECO:0000256" key="11">
    <source>
        <dbReference type="ARBA" id="ARBA00022982"/>
    </source>
</evidence>
<evidence type="ECO:0000256" key="2">
    <source>
        <dbReference type="ARBA" id="ARBA00013531"/>
    </source>
</evidence>
<feature type="transmembrane region" description="Helical" evidence="19">
    <location>
        <begin position="324"/>
        <end position="343"/>
    </location>
</feature>
<dbReference type="PANTHER" id="PTHR19271:SF16">
    <property type="entry name" value="CYTOCHROME B"/>
    <property type="match status" value="1"/>
</dbReference>
<feature type="transmembrane region" description="Helical" evidence="19">
    <location>
        <begin position="63"/>
        <end position="90"/>
    </location>
</feature>
<keyword evidence="3 19" id="KW-0813">Transport</keyword>
<dbReference type="InterPro" id="IPR005798">
    <property type="entry name" value="Cyt_b/b6_C"/>
</dbReference>
<evidence type="ECO:0000313" key="22">
    <source>
        <dbReference type="EMBL" id="AWQ64074.1"/>
    </source>
</evidence>
<keyword evidence="16 19" id="KW-0472">Membrane</keyword>
<feature type="transmembrane region" description="Helical" evidence="19">
    <location>
        <begin position="394"/>
        <end position="415"/>
    </location>
</feature>
<dbReference type="GeneID" id="36957348"/>
<protein>
    <recommendedName>
        <fullName evidence="2 19">Cytochrome b</fullName>
    </recommendedName>
</protein>